<keyword evidence="3" id="KW-0645">Protease</keyword>
<evidence type="ECO:0000256" key="4">
    <source>
        <dbReference type="ARBA" id="ARBA00022801"/>
    </source>
</evidence>
<dbReference type="CDD" id="cd07023">
    <property type="entry name" value="S49_Sppa_N_C"/>
    <property type="match status" value="1"/>
</dbReference>
<feature type="domain" description="Peptidase S49" evidence="8">
    <location>
        <begin position="369"/>
        <end position="521"/>
    </location>
</feature>
<dbReference type="EMBL" id="VUNG01000014">
    <property type="protein sequence ID" value="MST84444.1"/>
    <property type="molecule type" value="Genomic_DNA"/>
</dbReference>
<evidence type="ECO:0000256" key="2">
    <source>
        <dbReference type="ARBA" id="ARBA00008683"/>
    </source>
</evidence>
<evidence type="ECO:0000313" key="9">
    <source>
        <dbReference type="EMBL" id="MST84444.1"/>
    </source>
</evidence>
<accession>A0A7K0KF06</accession>
<dbReference type="GO" id="GO:0008236">
    <property type="term" value="F:serine-type peptidase activity"/>
    <property type="evidence" value="ECO:0007669"/>
    <property type="project" value="UniProtKB-KW"/>
</dbReference>
<dbReference type="InterPro" id="IPR004634">
    <property type="entry name" value="Pept_S49_pIV"/>
</dbReference>
<name>A0A7K0KF06_9BACT</name>
<feature type="active site" description="Nucleophile" evidence="7">
    <location>
        <position position="386"/>
    </location>
</feature>
<evidence type="ECO:0000256" key="5">
    <source>
        <dbReference type="ARBA" id="ARBA00022825"/>
    </source>
</evidence>
<comment type="caution">
    <text evidence="9">The sequence shown here is derived from an EMBL/GenBank/DDBJ whole genome shotgun (WGS) entry which is preliminary data.</text>
</comment>
<dbReference type="SUPFAM" id="SSF52096">
    <property type="entry name" value="ClpP/crotonase"/>
    <property type="match status" value="2"/>
</dbReference>
<dbReference type="Proteomes" id="UP000438914">
    <property type="component" value="Unassembled WGS sequence"/>
</dbReference>
<keyword evidence="5" id="KW-0720">Serine protease</keyword>
<dbReference type="CDD" id="cd07018">
    <property type="entry name" value="S49_SppA_67K_type"/>
    <property type="match status" value="1"/>
</dbReference>
<evidence type="ECO:0000259" key="8">
    <source>
        <dbReference type="Pfam" id="PF01343"/>
    </source>
</evidence>
<proteinExistence type="inferred from homology"/>
<comment type="similarity">
    <text evidence="2">Belongs to the peptidase S49 family.</text>
</comment>
<dbReference type="GO" id="GO:0016020">
    <property type="term" value="C:membrane"/>
    <property type="evidence" value="ECO:0007669"/>
    <property type="project" value="UniProtKB-SubCell"/>
</dbReference>
<dbReference type="InterPro" id="IPR047217">
    <property type="entry name" value="S49_SppA_67K_type_N"/>
</dbReference>
<evidence type="ECO:0000256" key="7">
    <source>
        <dbReference type="PIRSR" id="PIRSR001217-1"/>
    </source>
</evidence>
<dbReference type="GO" id="GO:0006465">
    <property type="term" value="P:signal peptide processing"/>
    <property type="evidence" value="ECO:0007669"/>
    <property type="project" value="InterPro"/>
</dbReference>
<gene>
    <name evidence="9" type="primary">sppA</name>
    <name evidence="9" type="ORF">FYJ73_07140</name>
</gene>
<dbReference type="InterPro" id="IPR004635">
    <property type="entry name" value="Pept_S49_SppA"/>
</dbReference>
<dbReference type="InterPro" id="IPR029045">
    <property type="entry name" value="ClpP/crotonase-like_dom_sf"/>
</dbReference>
<dbReference type="InterPro" id="IPR047272">
    <property type="entry name" value="S49_SppA_C"/>
</dbReference>
<keyword evidence="10" id="KW-1185">Reference proteome</keyword>
<comment type="subcellular location">
    <subcellularLocation>
        <location evidence="1">Membrane</location>
    </subcellularLocation>
</comment>
<dbReference type="Gene3D" id="3.90.226.10">
    <property type="entry name" value="2-enoyl-CoA Hydratase, Chain A, domain 1"/>
    <property type="match status" value="3"/>
</dbReference>
<organism evidence="9 10">
    <name type="scientific">Hallella mizrahii</name>
    <dbReference type="NCBI Taxonomy" id="2606637"/>
    <lineage>
        <taxon>Bacteria</taxon>
        <taxon>Pseudomonadati</taxon>
        <taxon>Bacteroidota</taxon>
        <taxon>Bacteroidia</taxon>
        <taxon>Bacteroidales</taxon>
        <taxon>Prevotellaceae</taxon>
        <taxon>Hallella</taxon>
    </lineage>
</organism>
<feature type="active site" description="Proton donor/acceptor" evidence="7">
    <location>
        <position position="188"/>
    </location>
</feature>
<dbReference type="RefSeq" id="WP_154534029.1">
    <property type="nucleotide sequence ID" value="NZ_VUNG01000014.1"/>
</dbReference>
<keyword evidence="4" id="KW-0378">Hydrolase</keyword>
<dbReference type="NCBIfam" id="TIGR00706">
    <property type="entry name" value="SppA_dom"/>
    <property type="match status" value="1"/>
</dbReference>
<dbReference type="Gene3D" id="6.20.330.10">
    <property type="match status" value="1"/>
</dbReference>
<reference evidence="9 10" key="1">
    <citation type="submission" date="2019-08" db="EMBL/GenBank/DDBJ databases">
        <title>In-depth cultivation of the pig gut microbiome towards novel bacterial diversity and tailored functional studies.</title>
        <authorList>
            <person name="Wylensek D."/>
            <person name="Hitch T.C.A."/>
            <person name="Clavel T."/>
        </authorList>
    </citation>
    <scope>NUCLEOTIDE SEQUENCE [LARGE SCALE GENOMIC DNA]</scope>
    <source>
        <strain evidence="9 10">LKV-178-WT-2A</strain>
    </source>
</reference>
<evidence type="ECO:0000256" key="1">
    <source>
        <dbReference type="ARBA" id="ARBA00004370"/>
    </source>
</evidence>
<dbReference type="AlphaFoldDB" id="A0A7K0KF06"/>
<sequence>MKDFFKMTGATIVGLFVFSIVAFLIAMMTLSGMMAASEATASVQKNSVLVLKLDGSLSDHGSTSLRDELQGNTSQTLEDMLTAIKQAKTNDKVAGIYLEGGGFYADPAQVEEIYDALQDYKKSGKWLVAYADSYNAFTYYLASAADKIYLNPQGAVDWHGLGGKMEYFKPLLDKIGIKFNVFKCGKYKSATEPLVNEHMSDEARAQTTRFIQGTWDKMVTTVSKNRKISVDTLNAYADRYIGVEETKNFQKYHLVDGLLYADEMKANIKKRLGLDKDDMIPQVSASDLASTVKEDEGEEIAVYYAEGEIVDEASPQSVFNSGSMIVGKVMADDLNGLADDDDVKAVVIRVNSPGGSAYASEQIWHAIKELRKRKPVVVSMGGYAASGGYYISAPADYIVAEPTTLTGSIGIYGVSIDRSKLLTGKLGINADYVQTNRNSTMGDDMAPMTTEQQSLMQASVNHGYRLFKSRVADGRAMTMDRVEQLAQGHVYLGMDAKKLKLVDALGGLDVAVAKAAKLASLSEWHTASYPGAEDMFDQMLDLFSSSTGSYLDGQLRAVLGDDYGAYMMMRRATSMSRLQARLPYELIIK</sequence>
<dbReference type="PIRSF" id="PIRSF001217">
    <property type="entry name" value="Protease_4_SppA"/>
    <property type="match status" value="1"/>
</dbReference>
<dbReference type="Pfam" id="PF01343">
    <property type="entry name" value="Peptidase_S49"/>
    <property type="match status" value="2"/>
</dbReference>
<evidence type="ECO:0000256" key="3">
    <source>
        <dbReference type="ARBA" id="ARBA00022670"/>
    </source>
</evidence>
<protein>
    <submittedName>
        <fullName evidence="9">Signal peptide peptidase SppA</fullName>
    </submittedName>
</protein>
<evidence type="ECO:0000256" key="6">
    <source>
        <dbReference type="ARBA" id="ARBA00023136"/>
    </source>
</evidence>
<dbReference type="InterPro" id="IPR002142">
    <property type="entry name" value="Peptidase_S49"/>
</dbReference>
<evidence type="ECO:0000313" key="10">
    <source>
        <dbReference type="Proteomes" id="UP000438914"/>
    </source>
</evidence>
<feature type="domain" description="Peptidase S49" evidence="8">
    <location>
        <begin position="121"/>
        <end position="273"/>
    </location>
</feature>
<dbReference type="PANTHER" id="PTHR33209:SF1">
    <property type="entry name" value="PEPTIDASE S49 DOMAIN-CONTAINING PROTEIN"/>
    <property type="match status" value="1"/>
</dbReference>
<keyword evidence="6" id="KW-0472">Membrane</keyword>
<dbReference type="PANTHER" id="PTHR33209">
    <property type="entry name" value="PROTEASE 4"/>
    <property type="match status" value="1"/>
</dbReference>
<dbReference type="NCBIfam" id="TIGR00705">
    <property type="entry name" value="SppA_67K"/>
    <property type="match status" value="1"/>
</dbReference>